<dbReference type="InterPro" id="IPR001789">
    <property type="entry name" value="Sig_transdc_resp-reg_receiver"/>
</dbReference>
<evidence type="ECO:0000256" key="3">
    <source>
        <dbReference type="PROSITE-ProRule" id="PRU00169"/>
    </source>
</evidence>
<evidence type="ECO:0000313" key="7">
    <source>
        <dbReference type="Proteomes" id="UP001218638"/>
    </source>
</evidence>
<dbReference type="EMBL" id="CP119075">
    <property type="protein sequence ID" value="WED65284.1"/>
    <property type="molecule type" value="Genomic_DNA"/>
</dbReference>
<feature type="domain" description="Response regulatory" evidence="5">
    <location>
        <begin position="3"/>
        <end position="117"/>
    </location>
</feature>
<feature type="modified residue" description="4-aspartylphosphate" evidence="3">
    <location>
        <position position="52"/>
    </location>
</feature>
<dbReference type="Gene3D" id="3.40.50.2300">
    <property type="match status" value="1"/>
</dbReference>
<dbReference type="SMART" id="SM00448">
    <property type="entry name" value="REC"/>
    <property type="match status" value="1"/>
</dbReference>
<dbReference type="InterPro" id="IPR002078">
    <property type="entry name" value="Sigma_54_int"/>
</dbReference>
<dbReference type="InterPro" id="IPR027417">
    <property type="entry name" value="P-loop_NTPase"/>
</dbReference>
<dbReference type="Pfam" id="PF14532">
    <property type="entry name" value="Sigma54_activ_2"/>
    <property type="match status" value="1"/>
</dbReference>
<dbReference type="KEGG" id="slom:PXH66_00280"/>
<dbReference type="Proteomes" id="UP001218638">
    <property type="component" value="Chromosome"/>
</dbReference>
<dbReference type="RefSeq" id="WP_330927642.1">
    <property type="nucleotide sequence ID" value="NZ_CP119075.1"/>
</dbReference>
<dbReference type="PANTHER" id="PTHR32071">
    <property type="entry name" value="TRANSCRIPTIONAL REGULATORY PROTEIN"/>
    <property type="match status" value="1"/>
</dbReference>
<dbReference type="PROSITE" id="PS50045">
    <property type="entry name" value="SIGMA54_INTERACT_4"/>
    <property type="match status" value="1"/>
</dbReference>
<sequence length="568" mass="62668">MAKILIVEDDRATGQLMSTLAESLGHEVDLATDGESALEVVARNPPKMIISDVLMAPMDGLKLLEIVRKEHPEIAVVIFSASRDPDVQMRALKLGSVQFLSKPLRIEQLKKVLEKTVNEPKSGSSAPIETTAVRAPVREVTVEGLEEALRPYLPGTRLRDTRFRLARLAKVRNRVLVEAGEGVFNADILRLLHRHSHRAAGPLKIVDFGADDAAEAIEAWGRHPQAWLQPFAGGMLVFLQIEALSLDDQLKLADLIREVKDIRVVATTHTDPDLLQAEGKLDESLYFRLSLFSMRIPPVMDLGADVPEILLDAITASAGYPSKVRPELDPVAREALSAYTWPRNYTEVHQIADHVASRLSEPKLTLQELPEAVAAARWPSLQSHIERAAELHIDRVIRTTSNLARASAALGVPERNLRAFLDDRTHKLVPMLGAAQETAPAEISQSERVLIISHDELWRTSAAAMAVRPNRSVTAVADGLAAISHILMAPDSVDVVLVAPPLDVFTPSELGRQLRRLCPGAILALLEAFPDPDECEPFHEINEKIDEADRFDTLLTRLLDERQASRSH</sequence>
<name>A0AAF0CPK9_9BACT</name>
<organism evidence="6 7">
    <name type="scientific">Synoicihabitans lomoniglobus</name>
    <dbReference type="NCBI Taxonomy" id="2909285"/>
    <lineage>
        <taxon>Bacteria</taxon>
        <taxon>Pseudomonadati</taxon>
        <taxon>Verrucomicrobiota</taxon>
        <taxon>Opitutia</taxon>
        <taxon>Opitutales</taxon>
        <taxon>Opitutaceae</taxon>
        <taxon>Synoicihabitans</taxon>
    </lineage>
</organism>
<dbReference type="Gene3D" id="3.40.50.300">
    <property type="entry name" value="P-loop containing nucleotide triphosphate hydrolases"/>
    <property type="match status" value="1"/>
</dbReference>
<evidence type="ECO:0000256" key="2">
    <source>
        <dbReference type="ARBA" id="ARBA00022840"/>
    </source>
</evidence>
<dbReference type="InterPro" id="IPR011006">
    <property type="entry name" value="CheY-like_superfamily"/>
</dbReference>
<keyword evidence="2" id="KW-0067">ATP-binding</keyword>
<feature type="domain" description="Sigma-54 factor interaction" evidence="4">
    <location>
        <begin position="165"/>
        <end position="357"/>
    </location>
</feature>
<gene>
    <name evidence="6" type="ORF">PXH66_00280</name>
</gene>
<keyword evidence="1" id="KW-0547">Nucleotide-binding</keyword>
<dbReference type="CDD" id="cd00156">
    <property type="entry name" value="REC"/>
    <property type="match status" value="1"/>
</dbReference>
<evidence type="ECO:0000256" key="1">
    <source>
        <dbReference type="ARBA" id="ARBA00022741"/>
    </source>
</evidence>
<reference evidence="6" key="1">
    <citation type="submission" date="2023-03" db="EMBL/GenBank/DDBJ databases">
        <title>Lomoglobus Profundus gen. nov., sp. nov., a novel member of the phylum Verrucomicrobia, isolated from deep-marine sediment of South China Sea.</title>
        <authorList>
            <person name="Ahmad T."/>
            <person name="Ishaq S.E."/>
            <person name="Wang F."/>
        </authorList>
    </citation>
    <scope>NUCLEOTIDE SEQUENCE</scope>
    <source>
        <strain evidence="6">LMO-M01</strain>
    </source>
</reference>
<evidence type="ECO:0000313" key="6">
    <source>
        <dbReference type="EMBL" id="WED65284.1"/>
    </source>
</evidence>
<dbReference type="AlphaFoldDB" id="A0AAF0CPK9"/>
<keyword evidence="7" id="KW-1185">Reference proteome</keyword>
<protein>
    <submittedName>
        <fullName evidence="6">Response regulator</fullName>
    </submittedName>
</protein>
<dbReference type="SUPFAM" id="SSF52172">
    <property type="entry name" value="CheY-like"/>
    <property type="match status" value="1"/>
</dbReference>
<evidence type="ECO:0000259" key="5">
    <source>
        <dbReference type="PROSITE" id="PS50110"/>
    </source>
</evidence>
<proteinExistence type="predicted"/>
<dbReference type="SUPFAM" id="SSF52540">
    <property type="entry name" value="P-loop containing nucleoside triphosphate hydrolases"/>
    <property type="match status" value="1"/>
</dbReference>
<accession>A0AAF0CPK9</accession>
<dbReference type="PROSITE" id="PS50110">
    <property type="entry name" value="RESPONSE_REGULATORY"/>
    <property type="match status" value="1"/>
</dbReference>
<evidence type="ECO:0000259" key="4">
    <source>
        <dbReference type="PROSITE" id="PS50045"/>
    </source>
</evidence>
<keyword evidence="3" id="KW-0597">Phosphoprotein</keyword>
<dbReference type="Pfam" id="PF00072">
    <property type="entry name" value="Response_reg"/>
    <property type="match status" value="1"/>
</dbReference>
<dbReference type="GO" id="GO:0005524">
    <property type="term" value="F:ATP binding"/>
    <property type="evidence" value="ECO:0007669"/>
    <property type="project" value="UniProtKB-KW"/>
</dbReference>
<dbReference type="GO" id="GO:0000160">
    <property type="term" value="P:phosphorelay signal transduction system"/>
    <property type="evidence" value="ECO:0007669"/>
    <property type="project" value="InterPro"/>
</dbReference>
<dbReference type="GO" id="GO:0006355">
    <property type="term" value="P:regulation of DNA-templated transcription"/>
    <property type="evidence" value="ECO:0007669"/>
    <property type="project" value="InterPro"/>
</dbReference>